<dbReference type="CDD" id="cd02440">
    <property type="entry name" value="AdoMet_MTases"/>
    <property type="match status" value="1"/>
</dbReference>
<evidence type="ECO:0000313" key="6">
    <source>
        <dbReference type="Proteomes" id="UP000031671"/>
    </source>
</evidence>
<dbReference type="InterPro" id="IPR013216">
    <property type="entry name" value="Methyltransf_11"/>
</dbReference>
<dbReference type="AlphaFoldDB" id="A0A0B8NTB0"/>
<keyword evidence="6" id="KW-1185">Reference proteome</keyword>
<dbReference type="PANTHER" id="PTHR43464">
    <property type="entry name" value="METHYLTRANSFERASE"/>
    <property type="match status" value="1"/>
</dbReference>
<evidence type="ECO:0000256" key="3">
    <source>
        <dbReference type="ARBA" id="ARBA00022691"/>
    </source>
</evidence>
<evidence type="ECO:0000256" key="1">
    <source>
        <dbReference type="ARBA" id="ARBA00022603"/>
    </source>
</evidence>
<dbReference type="InterPro" id="IPR029063">
    <property type="entry name" value="SAM-dependent_MTases_sf"/>
</dbReference>
<evidence type="ECO:0000259" key="4">
    <source>
        <dbReference type="Pfam" id="PF08241"/>
    </source>
</evidence>
<keyword evidence="2" id="KW-0808">Transferase</keyword>
<reference evidence="5 6" key="2">
    <citation type="submission" date="2015-01" db="EMBL/GenBank/DDBJ databases">
        <authorList>
            <consortium name="NBRP consortium"/>
            <person name="Sawabe T."/>
            <person name="Meirelles P."/>
            <person name="Feng G."/>
            <person name="Sayaka M."/>
            <person name="Hattori M."/>
            <person name="Ohkuma M."/>
        </authorList>
    </citation>
    <scope>NUCLEOTIDE SEQUENCE [LARGE SCALE GENOMIC DNA]</scope>
    <source>
        <strain evidence="6">JCM 19231</strain>
    </source>
</reference>
<sequence length="453" mass="51832">MSDKSSVYDKFALKFYEQYTSTTFSEVHKSWKSFWPLEGDTVLDVGAGIGRDALRMSELGADVYAVEPSKEMLKLGKKHTGDKVTWLSDCLPSLAKVINLGVRFDVILLSGVWMHIPSSYRERAFRKLSNLLAPNGKLVISLRYGDFSDNRISYGVSETEIDQLAKHNALLKVFSSEVQSDTLSREDVRWQTIVLSLPDDGTGDLTKIRHVIVNDNKTATYKLALLRTLLRIADAHPGAVIDRHDGKVVLPVGLVALYWIRQYKRLLDKHSIQQMKNGDKKLGFVREKGWSNLSEFGPDDLSIGSIFLNGDAEAIQQTIKDCISTIKDGPVTYTYQGDRSKPYFQIVTERVKKAESIVLDLKYLSSFGTFILDESFWECLRIYHSWIEPLVVNQWITQMRSYKLNQTREITLEQYHACLAWHERDHDTKIVRKRVSELVDETQRLRVFGAVKR</sequence>
<gene>
    <name evidence="5" type="ORF">JCM19231_3237</name>
</gene>
<comment type="caution">
    <text evidence="5">The sequence shown here is derived from an EMBL/GenBank/DDBJ whole genome shotgun (WGS) entry which is preliminary data.</text>
</comment>
<accession>A0A0B8NTB0</accession>
<evidence type="ECO:0000256" key="2">
    <source>
        <dbReference type="ARBA" id="ARBA00022679"/>
    </source>
</evidence>
<keyword evidence="1" id="KW-0489">Methyltransferase</keyword>
<dbReference type="PANTHER" id="PTHR43464:SF19">
    <property type="entry name" value="UBIQUINONE BIOSYNTHESIS O-METHYLTRANSFERASE, MITOCHONDRIAL"/>
    <property type="match status" value="1"/>
</dbReference>
<evidence type="ECO:0000313" key="5">
    <source>
        <dbReference type="EMBL" id="GAM57121.1"/>
    </source>
</evidence>
<feature type="domain" description="Methyltransferase type 11" evidence="4">
    <location>
        <begin position="43"/>
        <end position="140"/>
    </location>
</feature>
<dbReference type="Pfam" id="PF08241">
    <property type="entry name" value="Methyltransf_11"/>
    <property type="match status" value="1"/>
</dbReference>
<dbReference type="GO" id="GO:0008757">
    <property type="term" value="F:S-adenosylmethionine-dependent methyltransferase activity"/>
    <property type="evidence" value="ECO:0007669"/>
    <property type="project" value="InterPro"/>
</dbReference>
<reference evidence="5 6" key="1">
    <citation type="submission" date="2015-01" db="EMBL/GenBank/DDBJ databases">
        <title>Vibrio sp. C1 JCM 19231 whole genome shotgun sequence.</title>
        <authorList>
            <person name="Sawabe T."/>
            <person name="Meirelles P."/>
            <person name="Feng G."/>
            <person name="Sayaka M."/>
            <person name="Hattori M."/>
            <person name="Ohkuma M."/>
        </authorList>
    </citation>
    <scope>NUCLEOTIDE SEQUENCE [LARGE SCALE GENOMIC DNA]</scope>
    <source>
        <strain evidence="6">JCM 19231</strain>
    </source>
</reference>
<keyword evidence="3" id="KW-0949">S-adenosyl-L-methionine</keyword>
<dbReference type="SUPFAM" id="SSF53335">
    <property type="entry name" value="S-adenosyl-L-methionine-dependent methyltransferases"/>
    <property type="match status" value="1"/>
</dbReference>
<name>A0A0B8NTB0_9VIBR</name>
<dbReference type="GO" id="GO:0032259">
    <property type="term" value="P:methylation"/>
    <property type="evidence" value="ECO:0007669"/>
    <property type="project" value="UniProtKB-KW"/>
</dbReference>
<dbReference type="EMBL" id="BBRZ01000045">
    <property type="protein sequence ID" value="GAM57121.1"/>
    <property type="molecule type" value="Genomic_DNA"/>
</dbReference>
<dbReference type="Proteomes" id="UP000031671">
    <property type="component" value="Unassembled WGS sequence"/>
</dbReference>
<dbReference type="Gene3D" id="3.40.50.150">
    <property type="entry name" value="Vaccinia Virus protein VP39"/>
    <property type="match status" value="1"/>
</dbReference>
<proteinExistence type="predicted"/>
<organism evidence="5 6">
    <name type="scientific">Vibrio ishigakensis</name>
    <dbReference type="NCBI Taxonomy" id="1481914"/>
    <lineage>
        <taxon>Bacteria</taxon>
        <taxon>Pseudomonadati</taxon>
        <taxon>Pseudomonadota</taxon>
        <taxon>Gammaproteobacteria</taxon>
        <taxon>Vibrionales</taxon>
        <taxon>Vibrionaceae</taxon>
        <taxon>Vibrio</taxon>
    </lineage>
</organism>
<protein>
    <recommendedName>
        <fullName evidence="4">Methyltransferase type 11 domain-containing protein</fullName>
    </recommendedName>
</protein>